<name>A0ABU1EU69_9FLAO</name>
<sequence length="151" mass="17145">MKNLLFGILACLCLISCSKENLYEFKDLTDTEDYIYMVSFYAADSTKGMSFTVKAEETNGYNEVTSYPYSIGTAGNEKIHSQEFAVKGYKKNGVQIIPESNIKGYMVNLYEIGDANIYNGLIFQHVSENSEPVFVGYNFETDERVIENREN</sequence>
<proteinExistence type="predicted"/>
<gene>
    <name evidence="1" type="ORF">RE431_12800</name>
</gene>
<comment type="caution">
    <text evidence="1">The sequence shown here is derived from an EMBL/GenBank/DDBJ whole genome shotgun (WGS) entry which is preliminary data.</text>
</comment>
<evidence type="ECO:0000313" key="1">
    <source>
        <dbReference type="EMBL" id="MDR5591519.1"/>
    </source>
</evidence>
<organism evidence="1 2">
    <name type="scientific">Christiangramia sediminicola</name>
    <dbReference type="NCBI Taxonomy" id="3073267"/>
    <lineage>
        <taxon>Bacteria</taxon>
        <taxon>Pseudomonadati</taxon>
        <taxon>Bacteroidota</taxon>
        <taxon>Flavobacteriia</taxon>
        <taxon>Flavobacteriales</taxon>
        <taxon>Flavobacteriaceae</taxon>
        <taxon>Christiangramia</taxon>
    </lineage>
</organism>
<dbReference type="EMBL" id="JAVJIU010000004">
    <property type="protein sequence ID" value="MDR5591519.1"/>
    <property type="molecule type" value="Genomic_DNA"/>
</dbReference>
<reference evidence="2" key="1">
    <citation type="submission" date="2023-07" db="EMBL/GenBank/DDBJ databases">
        <title>Christiangramia sp. SM2212., a novel bacterium of the family Flavobacteriaceae isolated from the sea sediment.</title>
        <authorList>
            <person name="Wang J."/>
            <person name="Zhang X."/>
        </authorList>
    </citation>
    <scope>NUCLEOTIDE SEQUENCE [LARGE SCALE GENOMIC DNA]</scope>
    <source>
        <strain evidence="2">SM2212</strain>
    </source>
</reference>
<evidence type="ECO:0000313" key="2">
    <source>
        <dbReference type="Proteomes" id="UP001257234"/>
    </source>
</evidence>
<protein>
    <submittedName>
        <fullName evidence="1">Uncharacterized protein</fullName>
    </submittedName>
</protein>
<dbReference type="Proteomes" id="UP001257234">
    <property type="component" value="Unassembled WGS sequence"/>
</dbReference>
<accession>A0ABU1EU69</accession>
<keyword evidence="2" id="KW-1185">Reference proteome</keyword>
<dbReference type="RefSeq" id="WP_309562380.1">
    <property type="nucleotide sequence ID" value="NZ_JAVJIU010000004.1"/>
</dbReference>